<gene>
    <name evidence="3" type="ORF">JRV97_03455</name>
</gene>
<organism evidence="3 4">
    <name type="scientific">Marinitoga aeolica</name>
    <dbReference type="NCBI Taxonomy" id="2809031"/>
    <lineage>
        <taxon>Bacteria</taxon>
        <taxon>Thermotogati</taxon>
        <taxon>Thermotogota</taxon>
        <taxon>Thermotogae</taxon>
        <taxon>Petrotogales</taxon>
        <taxon>Petrotogaceae</taxon>
        <taxon>Marinitoga</taxon>
    </lineage>
</organism>
<evidence type="ECO:0000256" key="1">
    <source>
        <dbReference type="SAM" id="Coils"/>
    </source>
</evidence>
<dbReference type="Proteomes" id="UP001232493">
    <property type="component" value="Chromosome"/>
</dbReference>
<dbReference type="SUPFAM" id="SSF51430">
    <property type="entry name" value="NAD(P)-linked oxidoreductase"/>
    <property type="match status" value="1"/>
</dbReference>
<evidence type="ECO:0000313" key="3">
    <source>
        <dbReference type="EMBL" id="WGS65623.1"/>
    </source>
</evidence>
<reference evidence="3 4" key="1">
    <citation type="submission" date="2021-02" db="EMBL/GenBank/DDBJ databases">
        <title>Characterization of Marinitoga sp. nov. str. BP5-C20A.</title>
        <authorList>
            <person name="Erauso G."/>
            <person name="Postec A."/>
        </authorList>
    </citation>
    <scope>NUCLEOTIDE SEQUENCE [LARGE SCALE GENOMIC DNA]</scope>
    <source>
        <strain evidence="3 4">BP5-C20A</strain>
    </source>
</reference>
<dbReference type="InterPro" id="IPR036812">
    <property type="entry name" value="NAD(P)_OxRdtase_dom_sf"/>
</dbReference>
<evidence type="ECO:0000313" key="4">
    <source>
        <dbReference type="Proteomes" id="UP001232493"/>
    </source>
</evidence>
<dbReference type="InterPro" id="IPR023210">
    <property type="entry name" value="NADP_OxRdtase_dom"/>
</dbReference>
<name>A0ABY8PSM5_9BACT</name>
<dbReference type="RefSeq" id="WP_205098367.1">
    <property type="nucleotide sequence ID" value="NZ_CP069362.1"/>
</dbReference>
<dbReference type="Pfam" id="PF00248">
    <property type="entry name" value="Aldo_ket_red"/>
    <property type="match status" value="1"/>
</dbReference>
<keyword evidence="4" id="KW-1185">Reference proteome</keyword>
<dbReference type="EMBL" id="CP069362">
    <property type="protein sequence ID" value="WGS65623.1"/>
    <property type="molecule type" value="Genomic_DNA"/>
</dbReference>
<dbReference type="PANTHER" id="PTHR43312">
    <property type="entry name" value="D-THREO-ALDOSE 1-DEHYDROGENASE"/>
    <property type="match status" value="1"/>
</dbReference>
<dbReference type="CDD" id="cd19086">
    <property type="entry name" value="AKR_AKR11C1"/>
    <property type="match status" value="1"/>
</dbReference>
<feature type="coiled-coil region" evidence="1">
    <location>
        <begin position="266"/>
        <end position="293"/>
    </location>
</feature>
<proteinExistence type="predicted"/>
<feature type="domain" description="NADP-dependent oxidoreductase" evidence="2">
    <location>
        <begin position="13"/>
        <end position="299"/>
    </location>
</feature>
<dbReference type="InterPro" id="IPR053135">
    <property type="entry name" value="AKR2_Oxidoreductase"/>
</dbReference>
<accession>A0ABY8PSM5</accession>
<dbReference type="PANTHER" id="PTHR43312:SF1">
    <property type="entry name" value="NADP-DEPENDENT OXIDOREDUCTASE DOMAIN-CONTAINING PROTEIN"/>
    <property type="match status" value="1"/>
</dbReference>
<keyword evidence="1" id="KW-0175">Coiled coil</keyword>
<evidence type="ECO:0000259" key="2">
    <source>
        <dbReference type="Pfam" id="PF00248"/>
    </source>
</evidence>
<sequence length="310" mass="35258">MNYRKYLGKLVSEIGFGAWQLGNDKEWGGPKDSEAIKLVETAVELGCNFFDTAPNYAGGKSELILGEALSKFDREKLVINTKVGHVPGEKDGFAPEVIRKTVENSLKKLKTNYLDSVILHNPPYEMLDKNAPQFKVLEELKNEGLIKAYGASLDFSREVDKLIENTDSQVVEILFNIFFQDVRKSFDKIREKGLAVIVKVPLDSGWLSGKYNKDSRFTGIRSRWSVKDIEKRAELIEKVKKIKSNDVSMVHEALSYILSYDVISTIAVGSKNIEQLKENLKASEIKMDKDKVKKYEELYEREIAINPLPW</sequence>
<protein>
    <submittedName>
        <fullName evidence="3">Aldo/keto reductase</fullName>
    </submittedName>
</protein>
<dbReference type="Gene3D" id="3.20.20.100">
    <property type="entry name" value="NADP-dependent oxidoreductase domain"/>
    <property type="match status" value="1"/>
</dbReference>